<dbReference type="Proteomes" id="UP000253506">
    <property type="component" value="Unassembled WGS sequence"/>
</dbReference>
<gene>
    <name evidence="3" type="ORF">DFP77_107143</name>
</gene>
<proteinExistence type="predicted"/>
<dbReference type="RefSeq" id="WP_114411338.1">
    <property type="nucleotide sequence ID" value="NZ_QPJQ01000007.1"/>
</dbReference>
<comment type="caution">
    <text evidence="3">The sequence shown here is derived from an EMBL/GenBank/DDBJ whole genome shotgun (WGS) entry which is preliminary data.</text>
</comment>
<evidence type="ECO:0000313" key="3">
    <source>
        <dbReference type="EMBL" id="RCX07043.1"/>
    </source>
</evidence>
<feature type="region of interest" description="Disordered" evidence="1">
    <location>
        <begin position="58"/>
        <end position="97"/>
    </location>
</feature>
<feature type="compositionally biased region" description="Basic and acidic residues" evidence="1">
    <location>
        <begin position="58"/>
        <end position="80"/>
    </location>
</feature>
<accession>A0A369ACZ9</accession>
<dbReference type="AlphaFoldDB" id="A0A369ACZ9"/>
<keyword evidence="2" id="KW-0472">Membrane</keyword>
<keyword evidence="2" id="KW-1133">Transmembrane helix</keyword>
<name>A0A369ACZ9_9GAMM</name>
<evidence type="ECO:0000313" key="4">
    <source>
        <dbReference type="Proteomes" id="UP000253506"/>
    </source>
</evidence>
<evidence type="ECO:0000256" key="2">
    <source>
        <dbReference type="SAM" id="Phobius"/>
    </source>
</evidence>
<feature type="transmembrane region" description="Helical" evidence="2">
    <location>
        <begin position="107"/>
        <end position="128"/>
    </location>
</feature>
<sequence length="137" mass="14961">MAESVGFIQCDFKHCEEIVEVKKAGGRRGTLYTICPSCGTNQGTGTNRQTWLNANLKASREEVENSRPEVTEEKAAEPNKTEVSSEQEQAEEVAEVKPEIKPKRLEAAPPALLGIMALLVTVVSAFLATKKSKEKTV</sequence>
<reference evidence="3 4" key="1">
    <citation type="submission" date="2018-07" db="EMBL/GenBank/DDBJ databases">
        <title>Genomic Encyclopedia of Type Strains, Phase III (KMG-III): the genomes of soil and plant-associated and newly described type strains.</title>
        <authorList>
            <person name="Whitman W."/>
        </authorList>
    </citation>
    <scope>NUCLEOTIDE SEQUENCE [LARGE SCALE GENOMIC DNA]</scope>
    <source>
        <strain evidence="3 4">CECT 7731</strain>
    </source>
</reference>
<dbReference type="EMBL" id="QPJQ01000007">
    <property type="protein sequence ID" value="RCX07043.1"/>
    <property type="molecule type" value="Genomic_DNA"/>
</dbReference>
<keyword evidence="2" id="KW-0812">Transmembrane</keyword>
<organism evidence="3 4">
    <name type="scientific">Marinomonas foliarum</name>
    <dbReference type="NCBI Taxonomy" id="491950"/>
    <lineage>
        <taxon>Bacteria</taxon>
        <taxon>Pseudomonadati</taxon>
        <taxon>Pseudomonadota</taxon>
        <taxon>Gammaproteobacteria</taxon>
        <taxon>Oceanospirillales</taxon>
        <taxon>Oceanospirillaceae</taxon>
        <taxon>Marinomonas</taxon>
    </lineage>
</organism>
<evidence type="ECO:0000256" key="1">
    <source>
        <dbReference type="SAM" id="MobiDB-lite"/>
    </source>
</evidence>
<dbReference type="OrthoDB" id="6106017at2"/>
<protein>
    <submittedName>
        <fullName evidence="3">Uncharacterized protein</fullName>
    </submittedName>
</protein>